<evidence type="ECO:0000256" key="1">
    <source>
        <dbReference type="SAM" id="Coils"/>
    </source>
</evidence>
<keyword evidence="1" id="KW-0175">Coiled coil</keyword>
<sequence length="142" mass="16409">MRIPVFRALRHMADRAKLAKAREEEDSYEHRAQEVHHQINFLESSRPDIVGAIDRLKRRRAELAKKMEQVTKEIAIEEKRLQDLPSVIAELKQERQSLAHEAIKLHRYTPEVPGSANDDQRTLDSADQVRQRTITAINALLG</sequence>
<reference evidence="2" key="1">
    <citation type="submission" date="2019-03" db="EMBL/GenBank/DDBJ databases">
        <title>WGS assembly of Setaria viridis.</title>
        <authorList>
            <person name="Huang P."/>
            <person name="Jenkins J."/>
            <person name="Grimwood J."/>
            <person name="Barry K."/>
            <person name="Healey A."/>
            <person name="Mamidi S."/>
            <person name="Sreedasyam A."/>
            <person name="Shu S."/>
            <person name="Feldman M."/>
            <person name="Wu J."/>
            <person name="Yu Y."/>
            <person name="Chen C."/>
            <person name="Johnson J."/>
            <person name="Rokhsar D."/>
            <person name="Baxter I."/>
            <person name="Schmutz J."/>
            <person name="Brutnell T."/>
            <person name="Kellogg E."/>
        </authorList>
    </citation>
    <scope>NUCLEOTIDE SEQUENCE [LARGE SCALE GENOMIC DNA]</scope>
</reference>
<keyword evidence="3" id="KW-1185">Reference proteome</keyword>
<dbReference type="Gramene" id="TKW28707">
    <property type="protein sequence ID" value="TKW28707"/>
    <property type="gene ID" value="SEVIR_3G346250v2"/>
</dbReference>
<proteinExistence type="predicted"/>
<dbReference type="AlphaFoldDB" id="A0A4U6VV35"/>
<dbReference type="EMBL" id="CM016554">
    <property type="protein sequence ID" value="TKW28707.1"/>
    <property type="molecule type" value="Genomic_DNA"/>
</dbReference>
<organism evidence="2 3">
    <name type="scientific">Setaria viridis</name>
    <name type="common">Green bristlegrass</name>
    <name type="synonym">Setaria italica subsp. viridis</name>
    <dbReference type="NCBI Taxonomy" id="4556"/>
    <lineage>
        <taxon>Eukaryota</taxon>
        <taxon>Viridiplantae</taxon>
        <taxon>Streptophyta</taxon>
        <taxon>Embryophyta</taxon>
        <taxon>Tracheophyta</taxon>
        <taxon>Spermatophyta</taxon>
        <taxon>Magnoliopsida</taxon>
        <taxon>Liliopsida</taxon>
        <taxon>Poales</taxon>
        <taxon>Poaceae</taxon>
        <taxon>PACMAD clade</taxon>
        <taxon>Panicoideae</taxon>
        <taxon>Panicodae</taxon>
        <taxon>Paniceae</taxon>
        <taxon>Cenchrinae</taxon>
        <taxon>Setaria</taxon>
    </lineage>
</organism>
<feature type="coiled-coil region" evidence="1">
    <location>
        <begin position="18"/>
        <end position="80"/>
    </location>
</feature>
<gene>
    <name evidence="2" type="ORF">SEVIR_3G346250v2</name>
</gene>
<evidence type="ECO:0000313" key="2">
    <source>
        <dbReference type="EMBL" id="TKW28707.1"/>
    </source>
</evidence>
<evidence type="ECO:0000313" key="3">
    <source>
        <dbReference type="Proteomes" id="UP000298652"/>
    </source>
</evidence>
<accession>A0A4U6VV35</accession>
<protein>
    <submittedName>
        <fullName evidence="2">Uncharacterized protein</fullName>
    </submittedName>
</protein>
<name>A0A4U6VV35_SETVI</name>
<dbReference type="Proteomes" id="UP000298652">
    <property type="component" value="Chromosome 3"/>
</dbReference>